<dbReference type="InterPro" id="IPR029030">
    <property type="entry name" value="Caspase-like_dom_sf"/>
</dbReference>
<dbReference type="PANTHER" id="PTHR22576">
    <property type="entry name" value="MUCOSA ASSOCIATED LYMPHOID TISSUE LYMPHOMA TRANSLOCATION PROTEIN 1/PARACASPASE"/>
    <property type="match status" value="1"/>
</dbReference>
<gene>
    <name evidence="1" type="ORF">CPAV1605_1201</name>
</gene>
<accession>A0A5E8CMH5</accession>
<name>A0A5E8CMH5_9ZZZZ</name>
<proteinExistence type="predicted"/>
<reference evidence="1" key="1">
    <citation type="submission" date="2019-09" db="EMBL/GenBank/DDBJ databases">
        <authorList>
            <person name="Needham M D."/>
        </authorList>
    </citation>
    <scope>NUCLEOTIDE SEQUENCE</scope>
</reference>
<dbReference type="PANTHER" id="PTHR22576:SF37">
    <property type="entry name" value="MUCOSA-ASSOCIATED LYMPHOID TISSUE LYMPHOMA TRANSLOCATION PROTEIN 1"/>
    <property type="match status" value="1"/>
</dbReference>
<dbReference type="SUPFAM" id="SSF47769">
    <property type="entry name" value="SAM/Pointed domain"/>
    <property type="match status" value="1"/>
</dbReference>
<protein>
    <submittedName>
        <fullName evidence="1">Caspase domain</fullName>
    </submittedName>
</protein>
<dbReference type="SUPFAM" id="SSF52129">
    <property type="entry name" value="Caspase-like"/>
    <property type="match status" value="1"/>
</dbReference>
<dbReference type="InterPro" id="IPR013761">
    <property type="entry name" value="SAM/pointed_sf"/>
</dbReference>
<dbReference type="InterPro" id="IPR052039">
    <property type="entry name" value="Caspase-related_regulators"/>
</dbReference>
<evidence type="ECO:0000313" key="1">
    <source>
        <dbReference type="EMBL" id="VVU95450.1"/>
    </source>
</evidence>
<organism evidence="1">
    <name type="scientific">seawater metagenome</name>
    <dbReference type="NCBI Taxonomy" id="1561972"/>
    <lineage>
        <taxon>unclassified sequences</taxon>
        <taxon>metagenomes</taxon>
        <taxon>ecological metagenomes</taxon>
    </lineage>
</organism>
<sequence length="411" mass="47463">MENDKFIKLLKKLELSSYNEYFKNKKINTIDKLVKLRITDLMNLGLSQKRILLLLCFLKKYDNKKIKKDKPILTKKLNSIFMKKRLVIDTNPTYIRQLSQSPIMRFNSNSPINLFRGLKKSTCRKITPIIKKLQYRKKILISFGIVDYENWPRLKNALNDANALGKFAKEKLKFDIIYIYHNENVTKSSIEKIITHDLYKISNEDDLVVVSFHGHGYSMDFKSFTEGFLVPVNASKDPTPFELISMNNLSKWFKYIKAKHILLLLDCCFSGLSVLRGRNTPIKQFNSDNTVEIIDNKINNTKGPTQNDFRAIAEYFKDEDLSYRAINKHLNSCSRIIINAGTTYEEVADGGWNGNSVFTGAIISSPTFNNKIGSVMNLYYYLLKTIPRYSNQTPSIGKMEGDMGTDIFLRL</sequence>
<dbReference type="AlphaFoldDB" id="A0A5E8CMH5"/>
<dbReference type="Gene3D" id="3.40.50.1460">
    <property type="match status" value="1"/>
</dbReference>
<dbReference type="EMBL" id="CABVLZ010000004">
    <property type="protein sequence ID" value="VVU95450.1"/>
    <property type="molecule type" value="Genomic_DNA"/>
</dbReference>